<reference evidence="16 17" key="1">
    <citation type="submission" date="2022-11" db="EMBL/GenBank/DDBJ databases">
        <title>Haliovirga abyssi gen. nov., sp. nov., a mesophilic fermentative bacterium isolated from the Iheya North hydrothermal field and the proposal of Haliovirgaceae fam. nov.</title>
        <authorList>
            <person name="Miyazaki U."/>
            <person name="Tame A."/>
            <person name="Miyazaki J."/>
            <person name="Takai K."/>
            <person name="Sawayama S."/>
            <person name="Kitajima M."/>
            <person name="Okamoto A."/>
            <person name="Nakagawa S."/>
        </authorList>
    </citation>
    <scope>NUCLEOTIDE SEQUENCE [LARGE SCALE GENOMIC DNA]</scope>
    <source>
        <strain evidence="16 17">IC12</strain>
    </source>
</reference>
<keyword evidence="5 11" id="KW-0479">Metal-binding</keyword>
<evidence type="ECO:0000256" key="6">
    <source>
        <dbReference type="ARBA" id="ARBA00022741"/>
    </source>
</evidence>
<dbReference type="PROSITE" id="PS51007">
    <property type="entry name" value="CYTC"/>
    <property type="match status" value="1"/>
</dbReference>
<keyword evidence="3 11" id="KW-0237">DNA synthesis</keyword>
<comment type="subunit">
    <text evidence="11">Homotetramer.</text>
</comment>
<feature type="binding site" evidence="12">
    <location>
        <position position="241"/>
    </location>
    <ligand>
        <name>substrate</name>
    </ligand>
</feature>
<evidence type="ECO:0000256" key="5">
    <source>
        <dbReference type="ARBA" id="ARBA00022723"/>
    </source>
</evidence>
<feature type="binding site" evidence="11">
    <location>
        <position position="187"/>
    </location>
    <ligand>
        <name>Zn(2+)</name>
        <dbReference type="ChEBI" id="CHEBI:29105"/>
    </ligand>
</feature>
<keyword evidence="13" id="KW-0349">Heme</keyword>
<keyword evidence="2 11" id="KW-0963">Cytoplasm</keyword>
<evidence type="ECO:0000256" key="12">
    <source>
        <dbReference type="HAMAP-Rule" id="MF_00336"/>
    </source>
</evidence>
<evidence type="ECO:0000313" key="17">
    <source>
        <dbReference type="Proteomes" id="UP001321582"/>
    </source>
</evidence>
<evidence type="ECO:0000256" key="11">
    <source>
        <dbReference type="HAMAP-Rule" id="MF_00124"/>
    </source>
</evidence>
<dbReference type="HAMAP" id="MF_00124">
    <property type="entry name" value="Thymidine_kinase"/>
    <property type="match status" value="1"/>
</dbReference>
<dbReference type="GO" id="GO:0046104">
    <property type="term" value="P:thymidine metabolic process"/>
    <property type="evidence" value="ECO:0007669"/>
    <property type="project" value="TreeGrafter"/>
</dbReference>
<sequence>MHLWFTKGVGWIEAITGSMYSGKSEELIRRLKRAEFANQNIIAFKHSIDNRYDEKKVVSHSKNMIEAIPVSNVESMKKYVNEMENLDVVGIDEAQFFGQGIVEFVEELANSGKRVILAGLDQDFRGEPFHPMPELMAKAEYVDKFNAICVVCGNPASRTQRIIDGEPAYYDDPVIMVGAKDSYEARCRKCHIVKNRDEKNNKLYFIVGTGTEIGKTYATLKLIEEDIKNSNKVMALKPIETGLETFDNYKGSDSYKYSEKLNKKISDINLYFFNKPVSPHMASKLDNKEINIKKIKEKIDENLKNNDIVYTEGAGGLLVPYTEYYTYLDLIKEYKDKSEVIIVTNNSLGTINHTLLTINILKNEGIKIKGLVFNNRNNIKDKEFLNENIRIIEKMSGLNVLKNIEYEGD</sequence>
<dbReference type="GO" id="GO:0004797">
    <property type="term" value="F:thymidine kinase activity"/>
    <property type="evidence" value="ECO:0007669"/>
    <property type="project" value="UniProtKB-UniRule"/>
</dbReference>
<dbReference type="Pfam" id="PF00265">
    <property type="entry name" value="TK"/>
    <property type="match status" value="1"/>
</dbReference>
<feature type="binding site" evidence="12">
    <location>
        <position position="253"/>
    </location>
    <ligand>
        <name>Mg(2+)</name>
        <dbReference type="ChEBI" id="CHEBI:18420"/>
    </ligand>
</feature>
<feature type="binding site" evidence="11">
    <location>
        <begin position="17"/>
        <end position="24"/>
    </location>
    <ligand>
        <name>ATP</name>
        <dbReference type="ChEBI" id="CHEBI:30616"/>
    </ligand>
</feature>
<evidence type="ECO:0000256" key="14">
    <source>
        <dbReference type="RuleBase" id="RU004165"/>
    </source>
</evidence>
<feature type="binding site" evidence="12">
    <location>
        <position position="253"/>
    </location>
    <ligand>
        <name>ATP</name>
        <dbReference type="ChEBI" id="CHEBI:30616"/>
    </ligand>
</feature>
<feature type="binding site" evidence="11">
    <location>
        <position position="152"/>
    </location>
    <ligand>
        <name>Zn(2+)</name>
        <dbReference type="ChEBI" id="CHEBI:29105"/>
    </ligand>
</feature>
<dbReference type="GO" id="GO:0071897">
    <property type="term" value="P:DNA biosynthetic process"/>
    <property type="evidence" value="ECO:0007669"/>
    <property type="project" value="UniProtKB-KW"/>
</dbReference>
<organism evidence="16 17">
    <name type="scientific">Haliovirga abyssi</name>
    <dbReference type="NCBI Taxonomy" id="2996794"/>
    <lineage>
        <taxon>Bacteria</taxon>
        <taxon>Fusobacteriati</taxon>
        <taxon>Fusobacteriota</taxon>
        <taxon>Fusobacteriia</taxon>
        <taxon>Fusobacteriales</taxon>
        <taxon>Haliovirgaceae</taxon>
        <taxon>Haliovirga</taxon>
    </lineage>
</organism>
<keyword evidence="12" id="KW-0093">Biotin biosynthesis</keyword>
<dbReference type="GO" id="GO:0009055">
    <property type="term" value="F:electron transfer activity"/>
    <property type="evidence" value="ECO:0007669"/>
    <property type="project" value="InterPro"/>
</dbReference>
<keyword evidence="9 11" id="KW-0067">ATP-binding</keyword>
<comment type="subunit">
    <text evidence="12">Homodimer.</text>
</comment>
<dbReference type="Pfam" id="PF13500">
    <property type="entry name" value="AAA_26"/>
    <property type="match status" value="1"/>
</dbReference>
<dbReference type="CDD" id="cd03109">
    <property type="entry name" value="DTBS"/>
    <property type="match status" value="1"/>
</dbReference>
<dbReference type="InterPro" id="IPR020633">
    <property type="entry name" value="Thymidine_kinase_CS"/>
</dbReference>
<keyword evidence="8 11" id="KW-0862">Zinc</keyword>
<keyword evidence="12" id="KW-0460">Magnesium</keyword>
<dbReference type="PANTHER" id="PTHR11441">
    <property type="entry name" value="THYMIDINE KINASE"/>
    <property type="match status" value="1"/>
</dbReference>
<dbReference type="Proteomes" id="UP001321582">
    <property type="component" value="Chromosome"/>
</dbReference>
<evidence type="ECO:0000256" key="10">
    <source>
        <dbReference type="ARBA" id="ARBA00023004"/>
    </source>
</evidence>
<dbReference type="NCBIfam" id="TIGR00347">
    <property type="entry name" value="bioD"/>
    <property type="match status" value="1"/>
</dbReference>
<dbReference type="SUPFAM" id="SSF52540">
    <property type="entry name" value="P-loop containing nucleoside triphosphate hydrolases"/>
    <property type="match status" value="2"/>
</dbReference>
<evidence type="ECO:0000256" key="3">
    <source>
        <dbReference type="ARBA" id="ARBA00022634"/>
    </source>
</evidence>
<proteinExistence type="inferred from homology"/>
<comment type="function">
    <text evidence="12">Catalyzes a mechanistically unusual reaction, the ATP-dependent insertion of CO2 between the N7 and N8 nitrogen atoms of 7,8-diaminopelargonic acid (DAPA, also called 7,8-diammoniononanoate) to form a ureido ring.</text>
</comment>
<keyword evidence="4 11" id="KW-0808">Transferase</keyword>
<dbReference type="GO" id="GO:0005829">
    <property type="term" value="C:cytosol"/>
    <property type="evidence" value="ECO:0007669"/>
    <property type="project" value="TreeGrafter"/>
</dbReference>
<comment type="subcellular location">
    <subcellularLocation>
        <location evidence="11">Cytoplasm</location>
    </subcellularLocation>
</comment>
<comment type="similarity">
    <text evidence="1 11 14">Belongs to the thymidine kinase family.</text>
</comment>
<dbReference type="InterPro" id="IPR004472">
    <property type="entry name" value="DTB_synth_BioD"/>
</dbReference>
<evidence type="ECO:0000256" key="4">
    <source>
        <dbReference type="ARBA" id="ARBA00022679"/>
    </source>
</evidence>
<feature type="binding site" evidence="11">
    <location>
        <position position="149"/>
    </location>
    <ligand>
        <name>Zn(2+)</name>
        <dbReference type="ChEBI" id="CHEBI:29105"/>
    </ligand>
</feature>
<feature type="binding site" evidence="11">
    <location>
        <begin position="92"/>
        <end position="95"/>
    </location>
    <ligand>
        <name>ATP</name>
        <dbReference type="ChEBI" id="CHEBI:30616"/>
    </ligand>
</feature>
<evidence type="ECO:0000256" key="7">
    <source>
        <dbReference type="ARBA" id="ARBA00022777"/>
    </source>
</evidence>
<evidence type="ECO:0000256" key="8">
    <source>
        <dbReference type="ARBA" id="ARBA00022833"/>
    </source>
</evidence>
<dbReference type="KEGG" id="haby:HLVA_18030"/>
<evidence type="ECO:0000256" key="9">
    <source>
        <dbReference type="ARBA" id="ARBA00022840"/>
    </source>
</evidence>
<dbReference type="GO" id="GO:0000287">
    <property type="term" value="F:magnesium ion binding"/>
    <property type="evidence" value="ECO:0007669"/>
    <property type="project" value="UniProtKB-UniRule"/>
</dbReference>
<comment type="caution">
    <text evidence="12">Lacks conserved residue(s) required for the propagation of feature annotation.</text>
</comment>
<accession>A0AAU9DV73</accession>
<evidence type="ECO:0000259" key="15">
    <source>
        <dbReference type="PROSITE" id="PS51007"/>
    </source>
</evidence>
<name>A0AAU9DV73_9FUSO</name>
<dbReference type="PROSITE" id="PS00603">
    <property type="entry name" value="TK_CELLULAR_TYPE"/>
    <property type="match status" value="1"/>
</dbReference>
<dbReference type="InterPro" id="IPR001267">
    <property type="entry name" value="Thymidine_kinase"/>
</dbReference>
<feature type="binding site" evidence="12">
    <location>
        <begin position="312"/>
        <end position="315"/>
    </location>
    <ligand>
        <name>ATP</name>
        <dbReference type="ChEBI" id="CHEBI:30616"/>
    </ligand>
</feature>
<keyword evidence="7 11" id="KW-0418">Kinase</keyword>
<dbReference type="PANTHER" id="PTHR11441:SF0">
    <property type="entry name" value="THYMIDINE KINASE, CYTOSOLIC"/>
    <property type="match status" value="1"/>
</dbReference>
<dbReference type="SUPFAM" id="SSF57716">
    <property type="entry name" value="Glucocorticoid receptor-like (DNA-binding domain)"/>
    <property type="match status" value="1"/>
</dbReference>
<dbReference type="EMBL" id="AP027059">
    <property type="protein sequence ID" value="BDU51234.1"/>
    <property type="molecule type" value="Genomic_DNA"/>
</dbReference>
<dbReference type="GO" id="GO:0005524">
    <property type="term" value="F:ATP binding"/>
    <property type="evidence" value="ECO:0007669"/>
    <property type="project" value="UniProtKB-UniRule"/>
</dbReference>
<comment type="similarity">
    <text evidence="12">Belongs to the dethiobiotin synthetase family.</text>
</comment>
<evidence type="ECO:0000256" key="2">
    <source>
        <dbReference type="ARBA" id="ARBA00022490"/>
    </source>
</evidence>
<dbReference type="InterPro" id="IPR009056">
    <property type="entry name" value="Cyt_c-like_dom"/>
</dbReference>
<dbReference type="RefSeq" id="WP_307904079.1">
    <property type="nucleotide sequence ID" value="NZ_AP027059.1"/>
</dbReference>
<feature type="binding site" evidence="12">
    <location>
        <begin position="374"/>
        <end position="375"/>
    </location>
    <ligand>
        <name>ATP</name>
        <dbReference type="ChEBI" id="CHEBI:30616"/>
    </ligand>
</feature>
<evidence type="ECO:0000313" key="16">
    <source>
        <dbReference type="EMBL" id="BDU51234.1"/>
    </source>
</evidence>
<dbReference type="HAMAP" id="MF_00336">
    <property type="entry name" value="BioD"/>
    <property type="match status" value="1"/>
</dbReference>
<dbReference type="EC" id="2.7.1.21" evidence="11"/>
<comment type="catalytic activity">
    <reaction evidence="11">
        <text>thymidine + ATP = dTMP + ADP + H(+)</text>
        <dbReference type="Rhea" id="RHEA:19129"/>
        <dbReference type="ChEBI" id="CHEBI:15378"/>
        <dbReference type="ChEBI" id="CHEBI:17748"/>
        <dbReference type="ChEBI" id="CHEBI:30616"/>
        <dbReference type="ChEBI" id="CHEBI:63528"/>
        <dbReference type="ChEBI" id="CHEBI:456216"/>
        <dbReference type="EC" id="2.7.1.21"/>
    </reaction>
</comment>
<dbReference type="GO" id="GO:0009102">
    <property type="term" value="P:biotin biosynthetic process"/>
    <property type="evidence" value="ECO:0007669"/>
    <property type="project" value="UniProtKB-UniRule"/>
</dbReference>
<dbReference type="FunFam" id="3.30.60.20:FF:000026">
    <property type="entry name" value="Thymidine kinase"/>
    <property type="match status" value="1"/>
</dbReference>
<dbReference type="FunFam" id="3.40.50.300:FF:000384">
    <property type="entry name" value="Thymidine kinase"/>
    <property type="match status" value="1"/>
</dbReference>
<feature type="binding site" evidence="12">
    <location>
        <position position="312"/>
    </location>
    <ligand>
        <name>Mg(2+)</name>
        <dbReference type="ChEBI" id="CHEBI:18420"/>
    </ligand>
</feature>
<feature type="active site" evidence="12">
    <location>
        <position position="237"/>
    </location>
</feature>
<comment type="catalytic activity">
    <reaction evidence="12">
        <text>(7R,8S)-7,8-diammoniononanoate + CO2 + ATP = (4R,5S)-dethiobiotin + ADP + phosphate + 3 H(+)</text>
        <dbReference type="Rhea" id="RHEA:15805"/>
        <dbReference type="ChEBI" id="CHEBI:15378"/>
        <dbReference type="ChEBI" id="CHEBI:16526"/>
        <dbReference type="ChEBI" id="CHEBI:30616"/>
        <dbReference type="ChEBI" id="CHEBI:43474"/>
        <dbReference type="ChEBI" id="CHEBI:149469"/>
        <dbReference type="ChEBI" id="CHEBI:149473"/>
        <dbReference type="ChEBI" id="CHEBI:456216"/>
        <dbReference type="EC" id="6.3.3.3"/>
    </reaction>
</comment>
<evidence type="ECO:0000256" key="1">
    <source>
        <dbReference type="ARBA" id="ARBA00007587"/>
    </source>
</evidence>
<protein>
    <recommendedName>
        <fullName evidence="11 12">Multifunctional fusion protein</fullName>
    </recommendedName>
    <domain>
        <recommendedName>
            <fullName evidence="12">ATP-dependent dethiobiotin synthetase BioD</fullName>
            <ecNumber evidence="12">6.3.3.3</ecNumber>
        </recommendedName>
        <alternativeName>
            <fullName evidence="12">DTB synthetase</fullName>
        </alternativeName>
        <alternativeName>
            <fullName evidence="12">Dethiobiotin synthase</fullName>
            <shortName evidence="12">DTBS</shortName>
        </alternativeName>
    </domain>
    <domain>
        <recommendedName>
            <fullName evidence="11">Thymidine kinase</fullName>
            <ecNumber evidence="11">2.7.1.21</ecNumber>
        </recommendedName>
    </domain>
</protein>
<dbReference type="InterPro" id="IPR027417">
    <property type="entry name" value="P-loop_NTPase"/>
</dbReference>
<keyword evidence="17" id="KW-1185">Reference proteome</keyword>
<keyword evidence="6 11" id="KW-0547">Nucleotide-binding</keyword>
<dbReference type="Gene3D" id="3.30.60.20">
    <property type="match status" value="1"/>
</dbReference>
<comment type="pathway">
    <text evidence="12">Cofactor biosynthesis; biotin biosynthesis; biotin from 7,8-diaminononanoate: step 1/2.</text>
</comment>
<dbReference type="Gene3D" id="3.40.50.300">
    <property type="entry name" value="P-loop containing nucleotide triphosphate hydrolases"/>
    <property type="match status" value="2"/>
</dbReference>
<dbReference type="GO" id="GO:0008270">
    <property type="term" value="F:zinc ion binding"/>
    <property type="evidence" value="ECO:0007669"/>
    <property type="project" value="UniProtKB-UniRule"/>
</dbReference>
<feature type="binding site" evidence="12">
    <location>
        <begin position="212"/>
        <end position="217"/>
    </location>
    <ligand>
        <name>ATP</name>
        <dbReference type="ChEBI" id="CHEBI:30616"/>
    </ligand>
</feature>
<feature type="binding site" evidence="12">
    <location>
        <position position="216"/>
    </location>
    <ligand>
        <name>Mg(2+)</name>
        <dbReference type="ChEBI" id="CHEBI:18420"/>
    </ligand>
</feature>
<keyword evidence="10 13" id="KW-0408">Iron</keyword>
<feature type="domain" description="Cytochrome c" evidence="15">
    <location>
        <begin position="160"/>
        <end position="276"/>
    </location>
</feature>
<gene>
    <name evidence="11" type="primary">tdk</name>
    <name evidence="12" type="synonym">bioD</name>
    <name evidence="16" type="ORF">HLVA_18030</name>
</gene>
<dbReference type="EC" id="6.3.3.3" evidence="12"/>
<keyword evidence="12" id="KW-0436">Ligase</keyword>
<dbReference type="GO" id="GO:0004141">
    <property type="term" value="F:dethiobiotin synthase activity"/>
    <property type="evidence" value="ECO:0007669"/>
    <property type="project" value="UniProtKB-UniRule"/>
</dbReference>
<feature type="binding site" evidence="11">
    <location>
        <position position="190"/>
    </location>
    <ligand>
        <name>Zn(2+)</name>
        <dbReference type="ChEBI" id="CHEBI:29105"/>
    </ligand>
</feature>
<dbReference type="GO" id="GO:0020037">
    <property type="term" value="F:heme binding"/>
    <property type="evidence" value="ECO:0007669"/>
    <property type="project" value="InterPro"/>
</dbReference>
<evidence type="ECO:0000256" key="13">
    <source>
        <dbReference type="PROSITE-ProRule" id="PRU00433"/>
    </source>
</evidence>
<dbReference type="NCBIfam" id="NF003296">
    <property type="entry name" value="PRK04296.1-1"/>
    <property type="match status" value="1"/>
</dbReference>
<dbReference type="AlphaFoldDB" id="A0AAU9DV73"/>
<feature type="active site" description="Proton acceptor" evidence="11">
    <location>
        <position position="93"/>
    </location>
</feature>
<comment type="cofactor">
    <cofactor evidence="12">
        <name>Mg(2+)</name>
        <dbReference type="ChEBI" id="CHEBI:18420"/>
    </cofactor>
</comment>